<dbReference type="Proteomes" id="UP000054988">
    <property type="component" value="Unassembled WGS sequence"/>
</dbReference>
<dbReference type="AlphaFoldDB" id="A0A0W0EU05"/>
<comment type="caution">
    <text evidence="7">The sequence shown here is derived from an EMBL/GenBank/DDBJ whole genome shotgun (WGS) entry which is preliminary data.</text>
</comment>
<keyword evidence="4" id="KW-0446">Lipid-binding</keyword>
<gene>
    <name evidence="7" type="ORF">WG66_19853</name>
</gene>
<dbReference type="Pfam" id="PF05719">
    <property type="entry name" value="GPP34"/>
    <property type="match status" value="1"/>
</dbReference>
<dbReference type="PANTHER" id="PTHR12704">
    <property type="entry name" value="TRANS-GOLGI PROTEIN GMX33"/>
    <property type="match status" value="1"/>
</dbReference>
<accession>A0A0W0EU05</accession>
<evidence type="ECO:0008006" key="9">
    <source>
        <dbReference type="Google" id="ProtNLM"/>
    </source>
</evidence>
<name>A0A0W0EU05_MONRR</name>
<feature type="region of interest" description="Disordered" evidence="6">
    <location>
        <begin position="328"/>
        <end position="353"/>
    </location>
</feature>
<evidence type="ECO:0000256" key="6">
    <source>
        <dbReference type="SAM" id="MobiDB-lite"/>
    </source>
</evidence>
<feature type="region of interest" description="Disordered" evidence="6">
    <location>
        <begin position="1"/>
        <end position="62"/>
    </location>
</feature>
<dbReference type="GO" id="GO:0070273">
    <property type="term" value="F:phosphatidylinositol-4-phosphate binding"/>
    <property type="evidence" value="ECO:0007669"/>
    <property type="project" value="InterPro"/>
</dbReference>
<proteinExistence type="inferred from homology"/>
<evidence type="ECO:0000256" key="4">
    <source>
        <dbReference type="ARBA" id="ARBA00023121"/>
    </source>
</evidence>
<dbReference type="GO" id="GO:0000139">
    <property type="term" value="C:Golgi membrane"/>
    <property type="evidence" value="ECO:0007669"/>
    <property type="project" value="UniProtKB-SubCell"/>
</dbReference>
<protein>
    <recommendedName>
        <fullName evidence="9">GPP34-domain-containing protein</fullName>
    </recommendedName>
</protein>
<dbReference type="eggNOG" id="KOG3983">
    <property type="taxonomic scope" value="Eukaryota"/>
</dbReference>
<evidence type="ECO:0000256" key="5">
    <source>
        <dbReference type="ARBA" id="ARBA00023136"/>
    </source>
</evidence>
<evidence type="ECO:0000256" key="1">
    <source>
        <dbReference type="ARBA" id="ARBA00004255"/>
    </source>
</evidence>
<keyword evidence="3" id="KW-0333">Golgi apparatus</keyword>
<dbReference type="EMBL" id="LATX01002532">
    <property type="protein sequence ID" value="KTB27562.1"/>
    <property type="molecule type" value="Genomic_DNA"/>
</dbReference>
<organism evidence="7 8">
    <name type="scientific">Moniliophthora roreri</name>
    <name type="common">Frosty pod rot fungus</name>
    <name type="synonym">Monilia roreri</name>
    <dbReference type="NCBI Taxonomy" id="221103"/>
    <lineage>
        <taxon>Eukaryota</taxon>
        <taxon>Fungi</taxon>
        <taxon>Dikarya</taxon>
        <taxon>Basidiomycota</taxon>
        <taxon>Agaricomycotina</taxon>
        <taxon>Agaricomycetes</taxon>
        <taxon>Agaricomycetidae</taxon>
        <taxon>Agaricales</taxon>
        <taxon>Marasmiineae</taxon>
        <taxon>Marasmiaceae</taxon>
        <taxon>Moniliophthora</taxon>
    </lineage>
</organism>
<dbReference type="InterPro" id="IPR038261">
    <property type="entry name" value="GPP34-like_sf"/>
</dbReference>
<keyword evidence="5" id="KW-0472">Membrane</keyword>
<evidence type="ECO:0000256" key="3">
    <source>
        <dbReference type="ARBA" id="ARBA00023034"/>
    </source>
</evidence>
<reference evidence="7 8" key="1">
    <citation type="submission" date="2015-12" db="EMBL/GenBank/DDBJ databases">
        <title>Draft genome sequence of Moniliophthora roreri, the causal agent of frosty pod rot of cacao.</title>
        <authorList>
            <person name="Aime M.C."/>
            <person name="Diaz-Valderrama J.R."/>
            <person name="Kijpornyongpan T."/>
            <person name="Phillips-Mora W."/>
        </authorList>
    </citation>
    <scope>NUCLEOTIDE SEQUENCE [LARGE SCALE GENOMIC DNA]</scope>
    <source>
        <strain evidence="7 8">MCA 2952</strain>
    </source>
</reference>
<dbReference type="GO" id="GO:0005829">
    <property type="term" value="C:cytosol"/>
    <property type="evidence" value="ECO:0007669"/>
    <property type="project" value="TreeGrafter"/>
</dbReference>
<dbReference type="PANTHER" id="PTHR12704:SF2">
    <property type="entry name" value="GOLGI PHOSPHOPROTEIN 3 HOMOLOG SAURON"/>
    <property type="match status" value="1"/>
</dbReference>
<dbReference type="GO" id="GO:0006890">
    <property type="term" value="P:retrograde vesicle-mediated transport, Golgi to endoplasmic reticulum"/>
    <property type="evidence" value="ECO:0007669"/>
    <property type="project" value="TreeGrafter"/>
</dbReference>
<evidence type="ECO:0000313" key="7">
    <source>
        <dbReference type="EMBL" id="KTB27562.1"/>
    </source>
</evidence>
<dbReference type="GO" id="GO:0031985">
    <property type="term" value="C:Golgi cisterna"/>
    <property type="evidence" value="ECO:0007669"/>
    <property type="project" value="TreeGrafter"/>
</dbReference>
<comment type="subcellular location">
    <subcellularLocation>
        <location evidence="1">Golgi apparatus membrane</location>
        <topology evidence="1">Peripheral membrane protein</topology>
        <orientation evidence="1">Cytoplasmic side</orientation>
    </subcellularLocation>
</comment>
<dbReference type="GO" id="GO:0043001">
    <property type="term" value="P:Golgi to plasma membrane protein transport"/>
    <property type="evidence" value="ECO:0007669"/>
    <property type="project" value="TreeGrafter"/>
</dbReference>
<sequence length="393" mass="42870">MSSAGLSRRRVATSANEDSEWSSMGGDDDERSKRNGSSPSGSTTPRTAVSHAGSAFEGGNRIAFDPRDLEDVGAEERKVGGKVPRLTIMEEVLLLGIKDKQGYLSFWNDNISYALRGCILIELALRRRIALVKDPNRRRLPPSERLVEVLDDRQTGETILDEALRMMKGQQDPVSQGGGGEKISVNSWIDLLSGETWNVLKIGFQLKQVRERLAKGLVDKGILRTEKRNFLLFDMATHPLADLKVKENIITRCVSLLTATTSAVPPSALDKEGTQCRVLRAVCLACAAYTASVLDNAFGRLGYEEREAAFGRCDDILAEFACWPFGSSSGMDSAASPRRRQNRIATGSSGDGSRESIVGLLSEVKKEAMSEEDLGFELVAGVLEVLSKLDSLI</sequence>
<feature type="compositionally biased region" description="Low complexity" evidence="6">
    <location>
        <begin position="36"/>
        <end position="45"/>
    </location>
</feature>
<dbReference type="Gene3D" id="1.10.3630.10">
    <property type="entry name" value="yeast vps74-n-term truncation variant domain like"/>
    <property type="match status" value="1"/>
</dbReference>
<comment type="similarity">
    <text evidence="2">Belongs to the GOLPH3/VPS74 family.</text>
</comment>
<evidence type="ECO:0000313" key="8">
    <source>
        <dbReference type="Proteomes" id="UP000054988"/>
    </source>
</evidence>
<dbReference type="InterPro" id="IPR008628">
    <property type="entry name" value="GPP34-like"/>
</dbReference>
<dbReference type="GO" id="GO:0005802">
    <property type="term" value="C:trans-Golgi network"/>
    <property type="evidence" value="ECO:0007669"/>
    <property type="project" value="TreeGrafter"/>
</dbReference>
<dbReference type="GO" id="GO:0007030">
    <property type="term" value="P:Golgi organization"/>
    <property type="evidence" value="ECO:0007669"/>
    <property type="project" value="TreeGrafter"/>
</dbReference>
<dbReference type="GO" id="GO:0048194">
    <property type="term" value="P:Golgi vesicle budding"/>
    <property type="evidence" value="ECO:0007669"/>
    <property type="project" value="TreeGrafter"/>
</dbReference>
<evidence type="ECO:0000256" key="2">
    <source>
        <dbReference type="ARBA" id="ARBA00007284"/>
    </source>
</evidence>